<name>A0A077WZP2_9FUNG</name>
<feature type="signal peptide" evidence="2">
    <location>
        <begin position="1"/>
        <end position="22"/>
    </location>
</feature>
<sequence>MISVKFVSVLVMLAAFLAMARAACQCDDADQACVSRCVKDAESCITDCKGDTKCYEGCIGDKWPHASDSVMQMMSTSAMASSASSSAAPTSAAKAQSSGSSASMTHHSSSASSSETASASHSNAASPLLPGDAQSFLTFMAVGATWLLASTA</sequence>
<accession>A0A077WZP2</accession>
<feature type="chain" id="PRO_5001726736" description="Extracellular membrane protein CFEM domain-containing protein" evidence="2">
    <location>
        <begin position="23"/>
        <end position="152"/>
    </location>
</feature>
<feature type="region of interest" description="Disordered" evidence="1">
    <location>
        <begin position="90"/>
        <end position="125"/>
    </location>
</feature>
<evidence type="ECO:0000256" key="1">
    <source>
        <dbReference type="SAM" id="MobiDB-lite"/>
    </source>
</evidence>
<gene>
    <name evidence="3" type="ORF">LRAMOSA04964</name>
</gene>
<protein>
    <recommendedName>
        <fullName evidence="4">Extracellular membrane protein CFEM domain-containing protein</fullName>
    </recommendedName>
</protein>
<evidence type="ECO:0008006" key="4">
    <source>
        <dbReference type="Google" id="ProtNLM"/>
    </source>
</evidence>
<evidence type="ECO:0000313" key="3">
    <source>
        <dbReference type="EMBL" id="CDS12780.1"/>
    </source>
</evidence>
<organism evidence="3">
    <name type="scientific">Lichtheimia ramosa</name>
    <dbReference type="NCBI Taxonomy" id="688394"/>
    <lineage>
        <taxon>Eukaryota</taxon>
        <taxon>Fungi</taxon>
        <taxon>Fungi incertae sedis</taxon>
        <taxon>Mucoromycota</taxon>
        <taxon>Mucoromycotina</taxon>
        <taxon>Mucoromycetes</taxon>
        <taxon>Mucorales</taxon>
        <taxon>Lichtheimiaceae</taxon>
        <taxon>Lichtheimia</taxon>
    </lineage>
</organism>
<proteinExistence type="predicted"/>
<dbReference type="OrthoDB" id="2286634at2759"/>
<reference evidence="3" key="1">
    <citation type="journal article" date="2014" name="Genome Announc.">
        <title>De novo whole-genome sequence and genome annotation of Lichtheimia ramosa.</title>
        <authorList>
            <person name="Linde J."/>
            <person name="Schwartze V."/>
            <person name="Binder U."/>
            <person name="Lass-Florl C."/>
            <person name="Voigt K."/>
            <person name="Horn F."/>
        </authorList>
    </citation>
    <scope>NUCLEOTIDE SEQUENCE</scope>
    <source>
        <strain evidence="3">JMRC FSU:6197</strain>
    </source>
</reference>
<dbReference type="EMBL" id="LK023368">
    <property type="protein sequence ID" value="CDS12780.1"/>
    <property type="molecule type" value="Genomic_DNA"/>
</dbReference>
<dbReference type="AlphaFoldDB" id="A0A077WZP2"/>
<evidence type="ECO:0000256" key="2">
    <source>
        <dbReference type="SAM" id="SignalP"/>
    </source>
</evidence>
<keyword evidence="2" id="KW-0732">Signal</keyword>